<protein>
    <submittedName>
        <fullName evidence="4">Tetratricopeptide repeat protein</fullName>
    </submittedName>
</protein>
<dbReference type="Gene3D" id="1.25.40.10">
    <property type="entry name" value="Tetratricopeptide repeat domain"/>
    <property type="match status" value="1"/>
</dbReference>
<evidence type="ECO:0000256" key="1">
    <source>
        <dbReference type="PROSITE-ProRule" id="PRU00339"/>
    </source>
</evidence>
<accession>F0F5J6</accession>
<dbReference type="SMART" id="SM00028">
    <property type="entry name" value="TPR"/>
    <property type="match status" value="2"/>
</dbReference>
<dbReference type="EMBL" id="AEWX01000013">
    <property type="protein sequence ID" value="EGC20615.1"/>
    <property type="molecule type" value="Genomic_DNA"/>
</dbReference>
<comment type="caution">
    <text evidence="4">The sequence shown here is derived from an EMBL/GenBank/DDBJ whole genome shotgun (WGS) entry which is preliminary data.</text>
</comment>
<keyword evidence="3" id="KW-0732">Signal</keyword>
<evidence type="ECO:0000313" key="5">
    <source>
        <dbReference type="Proteomes" id="UP000005697"/>
    </source>
</evidence>
<sequence length="470" mass="54219">MKHPLFFCLLLLGCLISCGQGQTRKDSTCPDYLRSLYIQGCAAKDSGQAVLARDCFMKIIDAPAADTPDTAITTLKAKAYKQLGNAFIYQYMAKEAAQMYSKAYALYESNNDTTGMLYCYRNLGNAFYSMNRPDSCLFYCGLAMKLVETAPSRYRYERTELNCLMLTSLVDQKKWSEAGKYYHAIAADTLNANTPAVLMTTAQYYYGIHDYRDCELTSLKILKNGNLFDRQRAARFLTNIYIRNQEIKKASRYMEAFIRFTDSVSLYRRTETLLRMDALYNYGKKEQENIKLNADAKVYRLLLVIALVSMAAVVAVFVFAMRYNRQQKALMRLKIDHYKSLRKNQKNRDADSEQRKTAMIRNSDIYKHIIRHLDTGDGLFILHNDDWRQLSLVVEQAYPDFNGHLHDICKMNNYEYRVSLLIKTGFQPSVIAGLTAHSRESVSATRRRLFEKAFNKKGTPKDWDDFILSL</sequence>
<dbReference type="AlphaFoldDB" id="F0F5J6"/>
<evidence type="ECO:0000256" key="3">
    <source>
        <dbReference type="SAM" id="SignalP"/>
    </source>
</evidence>
<reference evidence="4 5" key="1">
    <citation type="submission" date="2011-01" db="EMBL/GenBank/DDBJ databases">
        <authorList>
            <person name="Muzny D."/>
            <person name="Qin X."/>
            <person name="Deng J."/>
            <person name="Jiang H."/>
            <person name="Liu Y."/>
            <person name="Qu J."/>
            <person name="Song X.-Z."/>
            <person name="Zhang L."/>
            <person name="Thornton R."/>
            <person name="Coyle M."/>
            <person name="Francisco L."/>
            <person name="Jackson L."/>
            <person name="Javaid M."/>
            <person name="Korchina V."/>
            <person name="Kovar C."/>
            <person name="Mata R."/>
            <person name="Mathew T."/>
            <person name="Ngo R."/>
            <person name="Nguyen L."/>
            <person name="Nguyen N."/>
            <person name="Okwuonu G."/>
            <person name="Ongeri F."/>
            <person name="Pham C."/>
            <person name="Simmons D."/>
            <person name="Wilczek-Boney K."/>
            <person name="Hale W."/>
            <person name="Jakkamsetti A."/>
            <person name="Pham P."/>
            <person name="Ruth R."/>
            <person name="San Lucas F."/>
            <person name="Warren J."/>
            <person name="Zhang J."/>
            <person name="Zhao Z."/>
            <person name="Zhou C."/>
            <person name="Zhu D."/>
            <person name="Lee S."/>
            <person name="Bess C."/>
            <person name="Blankenburg K."/>
            <person name="Forbes L."/>
            <person name="Fu Q."/>
            <person name="Gubbala S."/>
            <person name="Hirani K."/>
            <person name="Jayaseelan J.C."/>
            <person name="Lara F."/>
            <person name="Munidasa M."/>
            <person name="Palculict T."/>
            <person name="Patil S."/>
            <person name="Pu L.-L."/>
            <person name="Saada N."/>
            <person name="Tang L."/>
            <person name="Weissenberger G."/>
            <person name="Zhu Y."/>
            <person name="Hemphill L."/>
            <person name="Shang Y."/>
            <person name="Youmans B."/>
            <person name="Ayvaz T."/>
            <person name="Ross M."/>
            <person name="Santibanez J."/>
            <person name="Aqrawi P."/>
            <person name="Gross S."/>
            <person name="Joshi V."/>
            <person name="Fowler G."/>
            <person name="Nazareth L."/>
            <person name="Reid J."/>
            <person name="Worley K."/>
            <person name="Petrosino J."/>
            <person name="Highlander S."/>
            <person name="Gibbs R."/>
        </authorList>
    </citation>
    <scope>NUCLEOTIDE SEQUENCE [LARGE SCALE GENOMIC DNA]</scope>
    <source>
        <strain evidence="4 5">DSM 16608</strain>
    </source>
</reference>
<proteinExistence type="predicted"/>
<evidence type="ECO:0000256" key="2">
    <source>
        <dbReference type="SAM" id="Phobius"/>
    </source>
</evidence>
<gene>
    <name evidence="4" type="ORF">HMPREF9141_0862</name>
</gene>
<feature type="repeat" description="TPR" evidence="1">
    <location>
        <begin position="77"/>
        <end position="110"/>
    </location>
</feature>
<keyword evidence="1" id="KW-0802">TPR repeat</keyword>
<dbReference type="STRING" id="888743.HMPREF9141_0862"/>
<organism evidence="4 5">
    <name type="scientific">Prevotella multiformis DSM 16608</name>
    <dbReference type="NCBI Taxonomy" id="888743"/>
    <lineage>
        <taxon>Bacteria</taxon>
        <taxon>Pseudomonadati</taxon>
        <taxon>Bacteroidota</taxon>
        <taxon>Bacteroidia</taxon>
        <taxon>Bacteroidales</taxon>
        <taxon>Prevotellaceae</taxon>
        <taxon>Prevotella</taxon>
    </lineage>
</organism>
<dbReference type="InterPro" id="IPR011990">
    <property type="entry name" value="TPR-like_helical_dom_sf"/>
</dbReference>
<dbReference type="SUPFAM" id="SSF48452">
    <property type="entry name" value="TPR-like"/>
    <property type="match status" value="1"/>
</dbReference>
<dbReference type="RefSeq" id="WP_007368395.1">
    <property type="nucleotide sequence ID" value="NZ_GL872283.1"/>
</dbReference>
<dbReference type="PROSITE" id="PS50005">
    <property type="entry name" value="TPR"/>
    <property type="match status" value="1"/>
</dbReference>
<dbReference type="HOGENOM" id="CLU_030491_0_0_10"/>
<dbReference type="Proteomes" id="UP000005697">
    <property type="component" value="Unassembled WGS sequence"/>
</dbReference>
<dbReference type="OrthoDB" id="1070114at2"/>
<keyword evidence="2" id="KW-0812">Transmembrane</keyword>
<feature type="signal peptide" evidence="3">
    <location>
        <begin position="1"/>
        <end position="19"/>
    </location>
</feature>
<feature type="chain" id="PRO_5003247165" evidence="3">
    <location>
        <begin position="20"/>
        <end position="470"/>
    </location>
</feature>
<feature type="transmembrane region" description="Helical" evidence="2">
    <location>
        <begin position="298"/>
        <end position="321"/>
    </location>
</feature>
<keyword evidence="2" id="KW-1133">Transmembrane helix</keyword>
<keyword evidence="5" id="KW-1185">Reference proteome</keyword>
<dbReference type="eggNOG" id="COG0457">
    <property type="taxonomic scope" value="Bacteria"/>
</dbReference>
<keyword evidence="2" id="KW-0472">Membrane</keyword>
<name>F0F5J6_9BACT</name>
<dbReference type="InterPro" id="IPR019734">
    <property type="entry name" value="TPR_rpt"/>
</dbReference>
<evidence type="ECO:0000313" key="4">
    <source>
        <dbReference type="EMBL" id="EGC20615.1"/>
    </source>
</evidence>